<dbReference type="PANTHER" id="PTHR30040:SF2">
    <property type="entry name" value="FAD:PROTEIN FMN TRANSFERASE"/>
    <property type="match status" value="1"/>
</dbReference>
<keyword evidence="9" id="KW-0732">Signal</keyword>
<dbReference type="RefSeq" id="WP_089682669.1">
    <property type="nucleotide sequence ID" value="NZ_FNES01000002.1"/>
</dbReference>
<evidence type="ECO:0000256" key="17">
    <source>
        <dbReference type="ARBA" id="ARBA00060485"/>
    </source>
</evidence>
<evidence type="ECO:0000256" key="9">
    <source>
        <dbReference type="ARBA" id="ARBA00022729"/>
    </source>
</evidence>
<evidence type="ECO:0000256" key="18">
    <source>
        <dbReference type="PIRNR" id="PIRNR006268"/>
    </source>
</evidence>
<evidence type="ECO:0000256" key="19">
    <source>
        <dbReference type="PIRSR" id="PIRSR006268-2"/>
    </source>
</evidence>
<proteinExistence type="inferred from homology"/>
<dbReference type="GO" id="GO:0016740">
    <property type="term" value="F:transferase activity"/>
    <property type="evidence" value="ECO:0007669"/>
    <property type="project" value="UniProtKB-UniRule"/>
</dbReference>
<evidence type="ECO:0000256" key="1">
    <source>
        <dbReference type="ARBA" id="ARBA00008282"/>
    </source>
</evidence>
<dbReference type="STRING" id="376427.SAMN04487954_10240"/>
<dbReference type="InterPro" id="IPR024932">
    <property type="entry name" value="ApbE"/>
</dbReference>
<evidence type="ECO:0000256" key="10">
    <source>
        <dbReference type="ARBA" id="ARBA00022827"/>
    </source>
</evidence>
<comment type="subcellular location">
    <subcellularLocation>
        <location evidence="17 20">Cell inner membrane</location>
        <topology evidence="17 20">Lipid-anchor</topology>
        <orientation evidence="17 20">Periplasmic side</orientation>
    </subcellularLocation>
</comment>
<dbReference type="PANTHER" id="PTHR30040">
    <property type="entry name" value="THIAMINE BIOSYNTHESIS LIPOPROTEIN APBE"/>
    <property type="match status" value="1"/>
</dbReference>
<sequence>MMSSLRSWFGPLILAALLVSCSESDRPLESPVRLEGAIFGTFYQVTMVDSLTVGEVRDLEEGIESVLEDVDASMSTYRDDSELSDFNSAPVGEWQPLTDELIEVLAISEAVAEASDGAFDVTVGGLVNLWSFGPEARPREVPDETTLRERLAEIGPDSLEVEPERQRARRVRDVFVDLSAVAKGYATDRVAEYLASEGIEHYLVNLGGDLKVAGWRDGEAEPWRIGIEAPLDDRQEATHVVPLHDISVATSGDYRNFFEENGQRYSHTLDPRSGRPITHGLASVTVAHPSNAWADAWATALSVLGEEEGMALARREALAVLMLVRRGDAWESWVSPAFVETFGEERVEELGVEVRR</sequence>
<feature type="binding site" evidence="19">
    <location>
        <position position="180"/>
    </location>
    <ligand>
        <name>Mg(2+)</name>
        <dbReference type="ChEBI" id="CHEBI:18420"/>
    </ligand>
</feature>
<dbReference type="FunFam" id="3.10.520.10:FF:000001">
    <property type="entry name" value="FAD:protein FMN transferase"/>
    <property type="match status" value="1"/>
</dbReference>
<name>A0A1G8PCV7_9GAMM</name>
<evidence type="ECO:0000256" key="16">
    <source>
        <dbReference type="ARBA" id="ARBA00048540"/>
    </source>
</evidence>
<comment type="function">
    <text evidence="20">Flavin transferase that catalyzes the transfer of the FMN moiety of FAD and its covalent binding to the hydroxyl group of a threonine residue in a target flavoprotein.</text>
</comment>
<dbReference type="Pfam" id="PF02424">
    <property type="entry name" value="ApbE"/>
    <property type="match status" value="1"/>
</dbReference>
<evidence type="ECO:0000256" key="4">
    <source>
        <dbReference type="ARBA" id="ARBA00022475"/>
    </source>
</evidence>
<dbReference type="GO" id="GO:0005886">
    <property type="term" value="C:plasma membrane"/>
    <property type="evidence" value="ECO:0007669"/>
    <property type="project" value="UniProtKB-SubCell"/>
</dbReference>
<keyword evidence="13" id="KW-0564">Palmitate</keyword>
<organism evidence="21 22">
    <name type="scientific">Billgrantia gudaonensis</name>
    <dbReference type="NCBI Taxonomy" id="376427"/>
    <lineage>
        <taxon>Bacteria</taxon>
        <taxon>Pseudomonadati</taxon>
        <taxon>Pseudomonadota</taxon>
        <taxon>Gammaproteobacteria</taxon>
        <taxon>Oceanospirillales</taxon>
        <taxon>Halomonadaceae</taxon>
        <taxon>Billgrantia</taxon>
    </lineage>
</organism>
<accession>A0A1G8PCV7</accession>
<dbReference type="Gene3D" id="3.10.520.10">
    <property type="entry name" value="ApbE-like domains"/>
    <property type="match status" value="1"/>
</dbReference>
<evidence type="ECO:0000256" key="20">
    <source>
        <dbReference type="RuleBase" id="RU363002"/>
    </source>
</evidence>
<dbReference type="SUPFAM" id="SSF143631">
    <property type="entry name" value="ApbE-like"/>
    <property type="match status" value="1"/>
</dbReference>
<keyword evidence="10 18" id="KW-0274">FAD</keyword>
<keyword evidence="4" id="KW-1003">Cell membrane</keyword>
<evidence type="ECO:0000256" key="8">
    <source>
        <dbReference type="ARBA" id="ARBA00022723"/>
    </source>
</evidence>
<evidence type="ECO:0000256" key="13">
    <source>
        <dbReference type="ARBA" id="ARBA00023139"/>
    </source>
</evidence>
<keyword evidence="5 20" id="KW-0997">Cell inner membrane</keyword>
<evidence type="ECO:0000313" key="22">
    <source>
        <dbReference type="Proteomes" id="UP000198525"/>
    </source>
</evidence>
<comment type="catalytic activity">
    <reaction evidence="16 18 20">
        <text>L-threonyl-[protein] + FAD = FMN-L-threonyl-[protein] + AMP + H(+)</text>
        <dbReference type="Rhea" id="RHEA:36847"/>
        <dbReference type="Rhea" id="RHEA-COMP:11060"/>
        <dbReference type="Rhea" id="RHEA-COMP:11061"/>
        <dbReference type="ChEBI" id="CHEBI:15378"/>
        <dbReference type="ChEBI" id="CHEBI:30013"/>
        <dbReference type="ChEBI" id="CHEBI:57692"/>
        <dbReference type="ChEBI" id="CHEBI:74257"/>
        <dbReference type="ChEBI" id="CHEBI:456215"/>
        <dbReference type="EC" id="2.7.1.180"/>
    </reaction>
</comment>
<dbReference type="AlphaFoldDB" id="A0A1G8PCV7"/>
<evidence type="ECO:0000256" key="15">
    <source>
        <dbReference type="ARBA" id="ARBA00031306"/>
    </source>
</evidence>
<evidence type="ECO:0000256" key="3">
    <source>
        <dbReference type="ARBA" id="ARBA00016337"/>
    </source>
</evidence>
<evidence type="ECO:0000256" key="6">
    <source>
        <dbReference type="ARBA" id="ARBA00022630"/>
    </source>
</evidence>
<comment type="similarity">
    <text evidence="1 18 20">Belongs to the ApbE family.</text>
</comment>
<evidence type="ECO:0000256" key="14">
    <source>
        <dbReference type="ARBA" id="ARBA00023288"/>
    </source>
</evidence>
<feature type="binding site" evidence="19">
    <location>
        <position position="295"/>
    </location>
    <ligand>
        <name>Mg(2+)</name>
        <dbReference type="ChEBI" id="CHEBI:18420"/>
    </ligand>
</feature>
<keyword evidence="14 20" id="KW-0449">Lipoprotein</keyword>
<keyword evidence="8 18" id="KW-0479">Metal-binding</keyword>
<evidence type="ECO:0000256" key="12">
    <source>
        <dbReference type="ARBA" id="ARBA00023136"/>
    </source>
</evidence>
<dbReference type="PIRSF" id="PIRSF006268">
    <property type="entry name" value="ApbE"/>
    <property type="match status" value="1"/>
</dbReference>
<dbReference type="OrthoDB" id="9778595at2"/>
<evidence type="ECO:0000256" key="5">
    <source>
        <dbReference type="ARBA" id="ARBA00022519"/>
    </source>
</evidence>
<evidence type="ECO:0000256" key="7">
    <source>
        <dbReference type="ARBA" id="ARBA00022679"/>
    </source>
</evidence>
<comment type="cofactor">
    <cofactor evidence="19">
        <name>Mg(2+)</name>
        <dbReference type="ChEBI" id="CHEBI:18420"/>
    </cofactor>
    <cofactor evidence="19">
        <name>Mn(2+)</name>
        <dbReference type="ChEBI" id="CHEBI:29035"/>
    </cofactor>
    <text evidence="19">Magnesium. Can also use manganese.</text>
</comment>
<keyword evidence="6 18" id="KW-0285">Flavoprotein</keyword>
<feature type="binding site" evidence="19">
    <location>
        <position position="299"/>
    </location>
    <ligand>
        <name>Mg(2+)</name>
        <dbReference type="ChEBI" id="CHEBI:18420"/>
    </ligand>
</feature>
<protein>
    <recommendedName>
        <fullName evidence="3 18">FAD:protein FMN transferase</fullName>
        <ecNumber evidence="2 18">2.7.1.180</ecNumber>
    </recommendedName>
    <alternativeName>
        <fullName evidence="15 18">Flavin transferase</fullName>
    </alternativeName>
</protein>
<evidence type="ECO:0000256" key="11">
    <source>
        <dbReference type="ARBA" id="ARBA00022842"/>
    </source>
</evidence>
<dbReference type="EC" id="2.7.1.180" evidence="2 18"/>
<keyword evidence="11 18" id="KW-0460">Magnesium</keyword>
<keyword evidence="7 18" id="KW-0808">Transferase</keyword>
<dbReference type="GO" id="GO:0046872">
    <property type="term" value="F:metal ion binding"/>
    <property type="evidence" value="ECO:0007669"/>
    <property type="project" value="UniProtKB-UniRule"/>
</dbReference>
<gene>
    <name evidence="21" type="ORF">SAMN04487954_10240</name>
</gene>
<dbReference type="PROSITE" id="PS51257">
    <property type="entry name" value="PROKAR_LIPOPROTEIN"/>
    <property type="match status" value="1"/>
</dbReference>
<dbReference type="InterPro" id="IPR003374">
    <property type="entry name" value="ApbE-like_sf"/>
</dbReference>
<evidence type="ECO:0000256" key="2">
    <source>
        <dbReference type="ARBA" id="ARBA00011955"/>
    </source>
</evidence>
<dbReference type="EMBL" id="FNES01000002">
    <property type="protein sequence ID" value="SDI90148.1"/>
    <property type="molecule type" value="Genomic_DNA"/>
</dbReference>
<reference evidence="21 22" key="1">
    <citation type="submission" date="2016-10" db="EMBL/GenBank/DDBJ databases">
        <authorList>
            <person name="de Groot N.N."/>
        </authorList>
    </citation>
    <scope>NUCLEOTIDE SEQUENCE [LARGE SCALE GENOMIC DNA]</scope>
    <source>
        <strain evidence="21 22">CGMCC 1.6133</strain>
    </source>
</reference>
<evidence type="ECO:0000313" key="21">
    <source>
        <dbReference type="EMBL" id="SDI90148.1"/>
    </source>
</evidence>
<keyword evidence="22" id="KW-1185">Reference proteome</keyword>
<keyword evidence="12" id="KW-0472">Membrane</keyword>
<dbReference type="Proteomes" id="UP000198525">
    <property type="component" value="Unassembled WGS sequence"/>
</dbReference>